<name>A0A9W7SMA7_9PEZI</name>
<dbReference type="InterPro" id="IPR036259">
    <property type="entry name" value="MFS_trans_sf"/>
</dbReference>
<evidence type="ECO:0000256" key="6">
    <source>
        <dbReference type="SAM" id="Phobius"/>
    </source>
</evidence>
<comment type="caution">
    <text evidence="8">The sequence shown here is derived from an EMBL/GenBank/DDBJ whole genome shotgun (WGS) entry which is preliminary data.</text>
</comment>
<keyword evidence="4 6" id="KW-0472">Membrane</keyword>
<dbReference type="EMBL" id="RIBY02002156">
    <property type="protein sequence ID" value="KAH9824488.1"/>
    <property type="molecule type" value="Genomic_DNA"/>
</dbReference>
<evidence type="ECO:0000313" key="9">
    <source>
        <dbReference type="Proteomes" id="UP001138500"/>
    </source>
</evidence>
<feature type="domain" description="Major facilitator superfamily (MFS) profile" evidence="7">
    <location>
        <begin position="50"/>
        <end position="455"/>
    </location>
</feature>
<feature type="transmembrane region" description="Helical" evidence="6">
    <location>
        <begin position="205"/>
        <end position="224"/>
    </location>
</feature>
<dbReference type="SUPFAM" id="SSF103473">
    <property type="entry name" value="MFS general substrate transporter"/>
    <property type="match status" value="1"/>
</dbReference>
<feature type="transmembrane region" description="Helical" evidence="6">
    <location>
        <begin position="361"/>
        <end position="383"/>
    </location>
</feature>
<feature type="transmembrane region" description="Helical" evidence="6">
    <location>
        <begin position="395"/>
        <end position="412"/>
    </location>
</feature>
<feature type="transmembrane region" description="Helical" evidence="6">
    <location>
        <begin position="37"/>
        <end position="59"/>
    </location>
</feature>
<reference evidence="8 9" key="2">
    <citation type="journal article" date="2021" name="Curr. Genet.">
        <title>Genetic response to nitrogen starvation in the aggressive Eucalyptus foliar pathogen Teratosphaeria destructans.</title>
        <authorList>
            <person name="Havenga M."/>
            <person name="Wingfield B.D."/>
            <person name="Wingfield M.J."/>
            <person name="Dreyer L.L."/>
            <person name="Roets F."/>
            <person name="Aylward J."/>
        </authorList>
    </citation>
    <scope>NUCLEOTIDE SEQUENCE [LARGE SCALE GENOMIC DNA]</scope>
    <source>
        <strain evidence="8">CMW44962</strain>
    </source>
</reference>
<feature type="transmembrane region" description="Helical" evidence="6">
    <location>
        <begin position="140"/>
        <end position="160"/>
    </location>
</feature>
<feature type="transmembrane region" description="Helical" evidence="6">
    <location>
        <begin position="337"/>
        <end position="355"/>
    </location>
</feature>
<feature type="compositionally biased region" description="Basic and acidic residues" evidence="5">
    <location>
        <begin position="468"/>
        <end position="484"/>
    </location>
</feature>
<feature type="compositionally biased region" description="Basic and acidic residues" evidence="5">
    <location>
        <begin position="495"/>
        <end position="517"/>
    </location>
</feature>
<gene>
    <name evidence="8" type="ORF">Tdes44962_MAKER04439</name>
</gene>
<dbReference type="PANTHER" id="PTHR23508:SF9">
    <property type="entry name" value="CARBOXYLIC ACID TRANSPORT PROTEIN (AFU_ORTHOLOGUE AFUA_2G09450)"/>
    <property type="match status" value="1"/>
</dbReference>
<feature type="transmembrane region" description="Helical" evidence="6">
    <location>
        <begin position="310"/>
        <end position="330"/>
    </location>
</feature>
<dbReference type="InterPro" id="IPR020846">
    <property type="entry name" value="MFS_dom"/>
</dbReference>
<dbReference type="Pfam" id="PF07690">
    <property type="entry name" value="MFS_1"/>
    <property type="match status" value="1"/>
</dbReference>
<dbReference type="PANTHER" id="PTHR23508">
    <property type="entry name" value="CARBOXYLIC ACID TRANSPORTER PROTEIN HOMOLOG"/>
    <property type="match status" value="1"/>
</dbReference>
<proteinExistence type="predicted"/>
<sequence>MGVLQNLRIWENRVTRINEDGTTTTTIQPRQRPTMPWNAFAMLSAKSWMYFALACFAWGSDGYDFNTVNLVSTELATRYDTSVSKITLAVTLTLVFRGPGSALIGICADAFGRKWPLAIDLVIICALQIATAFAPTYATFILVRTLFGVFMGGIWGLAAATSLENMPVEARGIMSGFLQQSWSAGYLIAAGINLRTGRDGDTYRLIFYVGAGLTGATALASALIPESHIYAQHATSASDPEKHTPAKGTTKASFSAFYSDAKLVARNHWKPALYCIALMTFANWMNHAAADTYPNFLKIQKGFSNYDASIIVIIIQFGSLTGGPFFGWLSQYIGRRLAIAIACTTALAFLPLWILPNSMGALAAGGFFLQFFTLGSWGVMPIFLQEYSPPQFRGFFPGTVYQVGNMFAAPAAQIMTVGAERWIVNGKPEFGYTMWIAEVVALVLMVAWIACGEEKVGSRFEVIERAGGERGRETDGKDIGEGEGARGGGSSPSIDEGKVQEGDVEKGLRGKRLDSDF</sequence>
<keyword evidence="3 6" id="KW-1133">Transmembrane helix</keyword>
<keyword evidence="2 6" id="KW-0812">Transmembrane</keyword>
<dbReference type="AlphaFoldDB" id="A0A9W7SMA7"/>
<dbReference type="GO" id="GO:0046943">
    <property type="term" value="F:carboxylic acid transmembrane transporter activity"/>
    <property type="evidence" value="ECO:0007669"/>
    <property type="project" value="TreeGrafter"/>
</dbReference>
<dbReference type="CDD" id="cd17316">
    <property type="entry name" value="MFS_SV2_like"/>
    <property type="match status" value="1"/>
</dbReference>
<evidence type="ECO:0000256" key="2">
    <source>
        <dbReference type="ARBA" id="ARBA00022692"/>
    </source>
</evidence>
<evidence type="ECO:0000313" key="8">
    <source>
        <dbReference type="EMBL" id="KAH9824488.1"/>
    </source>
</evidence>
<feature type="region of interest" description="Disordered" evidence="5">
    <location>
        <begin position="468"/>
        <end position="517"/>
    </location>
</feature>
<evidence type="ECO:0000259" key="7">
    <source>
        <dbReference type="PROSITE" id="PS50850"/>
    </source>
</evidence>
<feature type="transmembrane region" description="Helical" evidence="6">
    <location>
        <begin position="432"/>
        <end position="451"/>
    </location>
</feature>
<protein>
    <submittedName>
        <fullName evidence="8">MFS general substrate transporter</fullName>
    </submittedName>
</protein>
<evidence type="ECO:0000256" key="4">
    <source>
        <dbReference type="ARBA" id="ARBA00023136"/>
    </source>
</evidence>
<accession>A0A9W7SMA7</accession>
<evidence type="ECO:0000256" key="5">
    <source>
        <dbReference type="SAM" id="MobiDB-lite"/>
    </source>
</evidence>
<keyword evidence="9" id="KW-1185">Reference proteome</keyword>
<dbReference type="GO" id="GO:0005886">
    <property type="term" value="C:plasma membrane"/>
    <property type="evidence" value="ECO:0007669"/>
    <property type="project" value="TreeGrafter"/>
</dbReference>
<feature type="transmembrane region" description="Helical" evidence="6">
    <location>
        <begin position="115"/>
        <end position="134"/>
    </location>
</feature>
<dbReference type="InterPro" id="IPR011701">
    <property type="entry name" value="MFS"/>
</dbReference>
<dbReference type="OrthoDB" id="5296287at2759"/>
<evidence type="ECO:0000256" key="3">
    <source>
        <dbReference type="ARBA" id="ARBA00022989"/>
    </source>
</evidence>
<feature type="transmembrane region" description="Helical" evidence="6">
    <location>
        <begin position="86"/>
        <end position="108"/>
    </location>
</feature>
<organism evidence="8 9">
    <name type="scientific">Teratosphaeria destructans</name>
    <dbReference type="NCBI Taxonomy" id="418781"/>
    <lineage>
        <taxon>Eukaryota</taxon>
        <taxon>Fungi</taxon>
        <taxon>Dikarya</taxon>
        <taxon>Ascomycota</taxon>
        <taxon>Pezizomycotina</taxon>
        <taxon>Dothideomycetes</taxon>
        <taxon>Dothideomycetidae</taxon>
        <taxon>Mycosphaerellales</taxon>
        <taxon>Teratosphaeriaceae</taxon>
        <taxon>Teratosphaeria</taxon>
    </lineage>
</organism>
<dbReference type="PROSITE" id="PS50850">
    <property type="entry name" value="MFS"/>
    <property type="match status" value="1"/>
</dbReference>
<reference evidence="8 9" key="1">
    <citation type="journal article" date="2018" name="IMA Fungus">
        <title>IMA Genome-F 10: Nine draft genome sequences of Claviceps purpurea s.lat., including C. arundinis, C. humidiphila, and C. cf. spartinae, pseudomolecules for the pitch canker pathogen Fusarium circinatum, draft genome of Davidsoniella eucalypti, Grosmannia galeiformis, Quambalaria eucalypti, and Teratosphaeria destructans.</title>
        <authorList>
            <person name="Wingfield B.D."/>
            <person name="Liu M."/>
            <person name="Nguyen H.D."/>
            <person name="Lane F.A."/>
            <person name="Morgan S.W."/>
            <person name="De Vos L."/>
            <person name="Wilken P.M."/>
            <person name="Duong T.A."/>
            <person name="Aylward J."/>
            <person name="Coetzee M.P."/>
            <person name="Dadej K."/>
            <person name="De Beer Z.W."/>
            <person name="Findlay W."/>
            <person name="Havenga M."/>
            <person name="Kolarik M."/>
            <person name="Menzies J.G."/>
            <person name="Naidoo K."/>
            <person name="Pochopski O."/>
            <person name="Shoukouhi P."/>
            <person name="Santana Q.C."/>
            <person name="Seifert K.A."/>
            <person name="Soal N."/>
            <person name="Steenkamp E.T."/>
            <person name="Tatham C.T."/>
            <person name="van der Nest M.A."/>
            <person name="Wingfield M.J."/>
        </authorList>
    </citation>
    <scope>NUCLEOTIDE SEQUENCE [LARGE SCALE GENOMIC DNA]</scope>
    <source>
        <strain evidence="8">CMW44962</strain>
    </source>
</reference>
<evidence type="ECO:0000256" key="1">
    <source>
        <dbReference type="ARBA" id="ARBA00004141"/>
    </source>
</evidence>
<comment type="subcellular location">
    <subcellularLocation>
        <location evidence="1">Membrane</location>
        <topology evidence="1">Multi-pass membrane protein</topology>
    </subcellularLocation>
</comment>
<dbReference type="Gene3D" id="1.20.1250.20">
    <property type="entry name" value="MFS general substrate transporter like domains"/>
    <property type="match status" value="2"/>
</dbReference>
<dbReference type="Proteomes" id="UP001138500">
    <property type="component" value="Unassembled WGS sequence"/>
</dbReference>